<evidence type="ECO:0000313" key="1">
    <source>
        <dbReference type="EMBL" id="KAJ3538403.1"/>
    </source>
</evidence>
<dbReference type="Proteomes" id="UP001148629">
    <property type="component" value="Unassembled WGS sequence"/>
</dbReference>
<reference evidence="1" key="1">
    <citation type="submission" date="2022-08" db="EMBL/GenBank/DDBJ databases">
        <title>Genome Sequence of Fusarium decemcellulare.</title>
        <authorList>
            <person name="Buettner E."/>
        </authorList>
    </citation>
    <scope>NUCLEOTIDE SEQUENCE</scope>
    <source>
        <strain evidence="1">Babe19</strain>
    </source>
</reference>
<sequence>MYRSSRVVLGLSKLQALPTRSFRTMSAVRQQENEWGQGKSHATGKSKVPESIQRAAPKGLEEALPDSIHPTGPNPGQSTNKSHAKGGGEESVVPQKVQEKLPESVERAVPNAIHDTGNSK</sequence>
<dbReference type="EMBL" id="JANRMS010000522">
    <property type="protein sequence ID" value="KAJ3538403.1"/>
    <property type="molecule type" value="Genomic_DNA"/>
</dbReference>
<organism evidence="1 2">
    <name type="scientific">Fusarium decemcellulare</name>
    <dbReference type="NCBI Taxonomy" id="57161"/>
    <lineage>
        <taxon>Eukaryota</taxon>
        <taxon>Fungi</taxon>
        <taxon>Dikarya</taxon>
        <taxon>Ascomycota</taxon>
        <taxon>Pezizomycotina</taxon>
        <taxon>Sordariomycetes</taxon>
        <taxon>Hypocreomycetidae</taxon>
        <taxon>Hypocreales</taxon>
        <taxon>Nectriaceae</taxon>
        <taxon>Fusarium</taxon>
        <taxon>Fusarium decemcellulare species complex</taxon>
    </lineage>
</organism>
<gene>
    <name evidence="1" type="ORF">NM208_g5922</name>
</gene>
<proteinExistence type="predicted"/>
<accession>A0ACC1SF67</accession>
<keyword evidence="2" id="KW-1185">Reference proteome</keyword>
<name>A0ACC1SF67_9HYPO</name>
<protein>
    <submittedName>
        <fullName evidence="1">Uncharacterized protein</fullName>
    </submittedName>
</protein>
<evidence type="ECO:0000313" key="2">
    <source>
        <dbReference type="Proteomes" id="UP001148629"/>
    </source>
</evidence>
<comment type="caution">
    <text evidence="1">The sequence shown here is derived from an EMBL/GenBank/DDBJ whole genome shotgun (WGS) entry which is preliminary data.</text>
</comment>